<keyword evidence="5 11" id="KW-0808">Transferase</keyword>
<dbReference type="PANTHER" id="PTHR21087:SF16">
    <property type="entry name" value="SHIKIMATE KINASE 1, CHLOROPLASTIC"/>
    <property type="match status" value="1"/>
</dbReference>
<feature type="binding site" evidence="11">
    <location>
        <position position="38"/>
    </location>
    <ligand>
        <name>Mg(2+)</name>
        <dbReference type="ChEBI" id="CHEBI:18420"/>
    </ligand>
</feature>
<dbReference type="Proteomes" id="UP000185783">
    <property type="component" value="Unassembled WGS sequence"/>
</dbReference>
<dbReference type="UniPathway" id="UPA00053">
    <property type="reaction ID" value="UER00088"/>
</dbReference>
<dbReference type="STRING" id="197461.A3843_05910"/>
<feature type="binding site" evidence="11">
    <location>
        <begin position="34"/>
        <end position="39"/>
    </location>
    <ligand>
        <name>ATP</name>
        <dbReference type="ChEBI" id="CHEBI:30616"/>
    </ligand>
</feature>
<keyword evidence="6 11" id="KW-0547">Nucleotide-binding</keyword>
<feature type="binding site" evidence="11">
    <location>
        <position position="140"/>
    </location>
    <ligand>
        <name>ATP</name>
        <dbReference type="ChEBI" id="CHEBI:30616"/>
    </ligand>
</feature>
<proteinExistence type="inferred from homology"/>
<gene>
    <name evidence="11" type="primary">aroK</name>
    <name evidence="12" type="ORF">A3843_05910</name>
</gene>
<dbReference type="EC" id="2.7.1.71" evidence="3 11"/>
<dbReference type="InterPro" id="IPR000623">
    <property type="entry name" value="Shikimate_kinase/TSH1"/>
</dbReference>
<evidence type="ECO:0000256" key="11">
    <source>
        <dbReference type="HAMAP-Rule" id="MF_00109"/>
    </source>
</evidence>
<keyword evidence="11" id="KW-0963">Cytoplasm</keyword>
<dbReference type="GO" id="GO:0008652">
    <property type="term" value="P:amino acid biosynthetic process"/>
    <property type="evidence" value="ECO:0007669"/>
    <property type="project" value="UniProtKB-KW"/>
</dbReference>
<evidence type="ECO:0000256" key="10">
    <source>
        <dbReference type="ARBA" id="ARBA00048567"/>
    </source>
</evidence>
<comment type="subunit">
    <text evidence="11">Monomer.</text>
</comment>
<dbReference type="InterPro" id="IPR031322">
    <property type="entry name" value="Shikimate/glucono_kinase"/>
</dbReference>
<evidence type="ECO:0000256" key="2">
    <source>
        <dbReference type="ARBA" id="ARBA00006997"/>
    </source>
</evidence>
<evidence type="ECO:0000256" key="6">
    <source>
        <dbReference type="ARBA" id="ARBA00022741"/>
    </source>
</evidence>
<dbReference type="InterPro" id="IPR027417">
    <property type="entry name" value="P-loop_NTPase"/>
</dbReference>
<dbReference type="PRINTS" id="PR01100">
    <property type="entry name" value="SHIKIMTKNASE"/>
</dbReference>
<keyword evidence="11" id="KW-0460">Magnesium</keyword>
<accession>A0A1U7JJK0</accession>
<keyword evidence="11" id="KW-0479">Metal-binding</keyword>
<dbReference type="InterPro" id="IPR023000">
    <property type="entry name" value="Shikimate_kinase_CS"/>
</dbReference>
<evidence type="ECO:0000256" key="4">
    <source>
        <dbReference type="ARBA" id="ARBA00022605"/>
    </source>
</evidence>
<dbReference type="NCBIfam" id="NF010552">
    <property type="entry name" value="PRK13946.1"/>
    <property type="match status" value="1"/>
</dbReference>
<dbReference type="AlphaFoldDB" id="A0A1U7JJK0"/>
<evidence type="ECO:0000256" key="1">
    <source>
        <dbReference type="ARBA" id="ARBA00004842"/>
    </source>
</evidence>
<dbReference type="Pfam" id="PF01202">
    <property type="entry name" value="SKI"/>
    <property type="match status" value="1"/>
</dbReference>
<comment type="pathway">
    <text evidence="1 11">Metabolic intermediate biosynthesis; chorismate biosynthesis; chorismate from D-erythrose 4-phosphate and phosphoenolpyruvate: step 5/7.</text>
</comment>
<organism evidence="12 13">
    <name type="scientific">Pseudovibrio exalbescens</name>
    <dbReference type="NCBI Taxonomy" id="197461"/>
    <lineage>
        <taxon>Bacteria</taxon>
        <taxon>Pseudomonadati</taxon>
        <taxon>Pseudomonadota</taxon>
        <taxon>Alphaproteobacteria</taxon>
        <taxon>Hyphomicrobiales</taxon>
        <taxon>Stappiaceae</taxon>
        <taxon>Pseudovibrio</taxon>
    </lineage>
</organism>
<dbReference type="EMBL" id="LVVZ01000010">
    <property type="protein sequence ID" value="OKL44831.1"/>
    <property type="molecule type" value="Genomic_DNA"/>
</dbReference>
<comment type="cofactor">
    <cofactor evidence="11">
        <name>Mg(2+)</name>
        <dbReference type="ChEBI" id="CHEBI:18420"/>
    </cofactor>
    <text evidence="11">Binds 1 Mg(2+) ion per subunit.</text>
</comment>
<dbReference type="OrthoDB" id="9800332at2"/>
<dbReference type="GO" id="GO:0005829">
    <property type="term" value="C:cytosol"/>
    <property type="evidence" value="ECO:0007669"/>
    <property type="project" value="TreeGrafter"/>
</dbReference>
<feature type="binding site" evidence="11">
    <location>
        <position position="80"/>
    </location>
    <ligand>
        <name>substrate</name>
    </ligand>
</feature>
<comment type="caution">
    <text evidence="11">Lacks conserved residue(s) required for the propagation of feature annotation.</text>
</comment>
<dbReference type="SUPFAM" id="SSF52540">
    <property type="entry name" value="P-loop containing nucleoside triphosphate hydrolases"/>
    <property type="match status" value="1"/>
</dbReference>
<evidence type="ECO:0000256" key="8">
    <source>
        <dbReference type="ARBA" id="ARBA00022840"/>
    </source>
</evidence>
<evidence type="ECO:0000256" key="5">
    <source>
        <dbReference type="ARBA" id="ARBA00022679"/>
    </source>
</evidence>
<comment type="similarity">
    <text evidence="2 11">Belongs to the shikimate kinase family.</text>
</comment>
<feature type="binding site" evidence="11">
    <location>
        <position position="159"/>
    </location>
    <ligand>
        <name>substrate</name>
    </ligand>
</feature>
<protein>
    <recommendedName>
        <fullName evidence="3 11">Shikimate kinase</fullName>
        <shortName evidence="11">SK</shortName>
        <ecNumber evidence="3 11">2.7.1.71</ecNumber>
    </recommendedName>
</protein>
<dbReference type="GO" id="GO:0000287">
    <property type="term" value="F:magnesium ion binding"/>
    <property type="evidence" value="ECO:0007669"/>
    <property type="project" value="UniProtKB-UniRule"/>
</dbReference>
<name>A0A1U7JJK0_9HYPH</name>
<keyword evidence="7 11" id="KW-0418">Kinase</keyword>
<feature type="binding site" evidence="11">
    <location>
        <position position="56"/>
    </location>
    <ligand>
        <name>substrate</name>
    </ligand>
</feature>
<dbReference type="Gene3D" id="3.40.50.300">
    <property type="entry name" value="P-loop containing nucleotide triphosphate hydrolases"/>
    <property type="match status" value="1"/>
</dbReference>
<comment type="catalytic activity">
    <reaction evidence="10 11">
        <text>shikimate + ATP = 3-phosphoshikimate + ADP + H(+)</text>
        <dbReference type="Rhea" id="RHEA:13121"/>
        <dbReference type="ChEBI" id="CHEBI:15378"/>
        <dbReference type="ChEBI" id="CHEBI:30616"/>
        <dbReference type="ChEBI" id="CHEBI:36208"/>
        <dbReference type="ChEBI" id="CHEBI:145989"/>
        <dbReference type="ChEBI" id="CHEBI:456216"/>
        <dbReference type="EC" id="2.7.1.71"/>
    </reaction>
</comment>
<comment type="function">
    <text evidence="11">Catalyzes the specific phosphorylation of the 3-hydroxyl group of shikimic acid using ATP as a cosubstrate.</text>
</comment>
<keyword evidence="13" id="KW-1185">Reference proteome</keyword>
<evidence type="ECO:0000313" key="13">
    <source>
        <dbReference type="Proteomes" id="UP000185783"/>
    </source>
</evidence>
<evidence type="ECO:0000313" key="12">
    <source>
        <dbReference type="EMBL" id="OKL44831.1"/>
    </source>
</evidence>
<dbReference type="PROSITE" id="PS01128">
    <property type="entry name" value="SHIKIMATE_KINASE"/>
    <property type="match status" value="1"/>
</dbReference>
<comment type="caution">
    <text evidence="12">The sequence shown here is derived from an EMBL/GenBank/DDBJ whole genome shotgun (WGS) entry which is preliminary data.</text>
</comment>
<keyword evidence="9 11" id="KW-0057">Aromatic amino acid biosynthesis</keyword>
<dbReference type="PANTHER" id="PTHR21087">
    <property type="entry name" value="SHIKIMATE KINASE"/>
    <property type="match status" value="1"/>
</dbReference>
<evidence type="ECO:0000256" key="9">
    <source>
        <dbReference type="ARBA" id="ARBA00023141"/>
    </source>
</evidence>
<dbReference type="GO" id="GO:0005524">
    <property type="term" value="F:ATP binding"/>
    <property type="evidence" value="ECO:0007669"/>
    <property type="project" value="UniProtKB-UniRule"/>
</dbReference>
<dbReference type="CDD" id="cd00464">
    <property type="entry name" value="SK"/>
    <property type="match status" value="1"/>
</dbReference>
<feature type="binding site" evidence="11">
    <location>
        <position position="102"/>
    </location>
    <ligand>
        <name>substrate</name>
    </ligand>
</feature>
<dbReference type="GO" id="GO:0009073">
    <property type="term" value="P:aromatic amino acid family biosynthetic process"/>
    <property type="evidence" value="ECO:0007669"/>
    <property type="project" value="UniProtKB-KW"/>
</dbReference>
<sequence length="210" mass="23223">MTAIEKKAAVRRKRAANITKRLHGKSIVLVGIMGCGKSTVGRRLAQYLSLPFIDADTEIERAADRSISEIFAEHGEAYFRDGEKRVIARLLQEGPQVLATGGGAFINDDTRHNIKTNGISVWMRAELPIIMARVRKRPTRPLLKTPDPEATMKKLMAEREPIYAQADMTIWSRDVSHEAVMEEILKALEANLPPLQEGAAPAPDTTGPES</sequence>
<dbReference type="GO" id="GO:0009423">
    <property type="term" value="P:chorismate biosynthetic process"/>
    <property type="evidence" value="ECO:0007669"/>
    <property type="project" value="UniProtKB-UniRule"/>
</dbReference>
<dbReference type="HAMAP" id="MF_00109">
    <property type="entry name" value="Shikimate_kinase"/>
    <property type="match status" value="1"/>
</dbReference>
<evidence type="ECO:0000256" key="3">
    <source>
        <dbReference type="ARBA" id="ARBA00012154"/>
    </source>
</evidence>
<comment type="subcellular location">
    <subcellularLocation>
        <location evidence="11">Cytoplasm</location>
    </subcellularLocation>
</comment>
<evidence type="ECO:0000256" key="7">
    <source>
        <dbReference type="ARBA" id="ARBA00022777"/>
    </source>
</evidence>
<keyword evidence="8 11" id="KW-0067">ATP-binding</keyword>
<keyword evidence="4 11" id="KW-0028">Amino-acid biosynthesis</keyword>
<dbReference type="RefSeq" id="WP_028481346.1">
    <property type="nucleotide sequence ID" value="NZ_LVVZ01000010.1"/>
</dbReference>
<reference evidence="12 13" key="1">
    <citation type="submission" date="2016-03" db="EMBL/GenBank/DDBJ databases">
        <title>Genome sequence of Nesiotobacter sp. nov., a moderately halophilic alphaproteobacterium isolated from the Yellow Sea, China.</title>
        <authorList>
            <person name="Zhang G."/>
            <person name="Zhang R."/>
        </authorList>
    </citation>
    <scope>NUCLEOTIDE SEQUENCE [LARGE SCALE GENOMIC DNA]</scope>
    <source>
        <strain evidence="12 13">WB1-6</strain>
    </source>
</reference>
<dbReference type="GO" id="GO:0004765">
    <property type="term" value="F:shikimate kinase activity"/>
    <property type="evidence" value="ECO:0007669"/>
    <property type="project" value="UniProtKB-UniRule"/>
</dbReference>